<sequence length="319" mass="35247">MQFLRGLNDQYNNVKSHVLLMEPLPPISKIFSYVVQQERQLLGQNFIANVHLDRTSSVNVVASPTCTHCNRTGHTDAVCFRKHGFPSTINRSNRGSSNRPQPSVSPCVNQIGSISSSFTKPSSSSGTSFPIVCSVISTPSSWILDSGATDHVSSSLSHFSSFSPINPIDVKLPTGQHVLATHSGIVKFTNSFYLVDVLYIPNFTYNLISISKLVSSLSCQLIFDHHSCIIQETNTMKKIGIVDVNGGLYSFTASNIHNPSTNSIIVHPKCSIQPIDLWHFRMGHLSHECLQLMKQSFPFLSVDKSFSCNTCHHAKQKKL</sequence>
<evidence type="ECO:0000259" key="2">
    <source>
        <dbReference type="Pfam" id="PF22936"/>
    </source>
</evidence>
<dbReference type="Proteomes" id="UP000075243">
    <property type="component" value="Chromosome 9"/>
</dbReference>
<dbReference type="Pfam" id="PF13976">
    <property type="entry name" value="gag_pre-integrs"/>
    <property type="match status" value="1"/>
</dbReference>
<name>A0A151T2S0_CAJCA</name>
<dbReference type="Gramene" id="C.cajan_23051.t">
    <property type="protein sequence ID" value="C.cajan_23051.t"/>
    <property type="gene ID" value="C.cajan_23051"/>
</dbReference>
<dbReference type="OMA" id="GSNDHIC"/>
<evidence type="ECO:0000313" key="4">
    <source>
        <dbReference type="Proteomes" id="UP000075243"/>
    </source>
</evidence>
<dbReference type="PANTHER" id="PTHR34222">
    <property type="entry name" value="GAG_PRE-INTEGRS DOMAIN-CONTAINING PROTEIN"/>
    <property type="match status" value="1"/>
</dbReference>
<dbReference type="Pfam" id="PF22936">
    <property type="entry name" value="Pol_BBD"/>
    <property type="match status" value="1"/>
</dbReference>
<dbReference type="PANTHER" id="PTHR34222:SF99">
    <property type="entry name" value="PROTEIN, PUTATIVE-RELATED"/>
    <property type="match status" value="1"/>
</dbReference>
<protein>
    <submittedName>
        <fullName evidence="3">Copia protein</fullName>
    </submittedName>
</protein>
<reference evidence="3 4" key="1">
    <citation type="journal article" date="2012" name="Nat. Biotechnol.">
        <title>Draft genome sequence of pigeonpea (Cajanus cajan), an orphan legume crop of resource-poor farmers.</title>
        <authorList>
            <person name="Varshney R.K."/>
            <person name="Chen W."/>
            <person name="Li Y."/>
            <person name="Bharti A.K."/>
            <person name="Saxena R.K."/>
            <person name="Schlueter J.A."/>
            <person name="Donoghue M.T."/>
            <person name="Azam S."/>
            <person name="Fan G."/>
            <person name="Whaley A.M."/>
            <person name="Farmer A.D."/>
            <person name="Sheridan J."/>
            <person name="Iwata A."/>
            <person name="Tuteja R."/>
            <person name="Penmetsa R.V."/>
            <person name="Wu W."/>
            <person name="Upadhyaya H.D."/>
            <person name="Yang S.P."/>
            <person name="Shah T."/>
            <person name="Saxena K.B."/>
            <person name="Michael T."/>
            <person name="McCombie W.R."/>
            <person name="Yang B."/>
            <person name="Zhang G."/>
            <person name="Yang H."/>
            <person name="Wang J."/>
            <person name="Spillane C."/>
            <person name="Cook D.R."/>
            <person name="May G.D."/>
            <person name="Xu X."/>
            <person name="Jackson S.A."/>
        </authorList>
    </citation>
    <scope>NUCLEOTIDE SEQUENCE [LARGE SCALE GENOMIC DNA]</scope>
    <source>
        <strain evidence="4">cv. Asha</strain>
    </source>
</reference>
<keyword evidence="4" id="KW-1185">Reference proteome</keyword>
<dbReference type="EMBL" id="CM003611">
    <property type="protein sequence ID" value="KYP61298.1"/>
    <property type="molecule type" value="Genomic_DNA"/>
</dbReference>
<organism evidence="3 4">
    <name type="scientific">Cajanus cajan</name>
    <name type="common">Pigeon pea</name>
    <name type="synonym">Cajanus indicus</name>
    <dbReference type="NCBI Taxonomy" id="3821"/>
    <lineage>
        <taxon>Eukaryota</taxon>
        <taxon>Viridiplantae</taxon>
        <taxon>Streptophyta</taxon>
        <taxon>Embryophyta</taxon>
        <taxon>Tracheophyta</taxon>
        <taxon>Spermatophyta</taxon>
        <taxon>Magnoliopsida</taxon>
        <taxon>eudicotyledons</taxon>
        <taxon>Gunneridae</taxon>
        <taxon>Pentapetalae</taxon>
        <taxon>rosids</taxon>
        <taxon>fabids</taxon>
        <taxon>Fabales</taxon>
        <taxon>Fabaceae</taxon>
        <taxon>Papilionoideae</taxon>
        <taxon>50 kb inversion clade</taxon>
        <taxon>NPAAA clade</taxon>
        <taxon>indigoferoid/millettioid clade</taxon>
        <taxon>Phaseoleae</taxon>
        <taxon>Cajanus</taxon>
    </lineage>
</organism>
<feature type="domain" description="GAG-pre-integrase" evidence="1">
    <location>
        <begin position="247"/>
        <end position="316"/>
    </location>
</feature>
<dbReference type="InterPro" id="IPR025724">
    <property type="entry name" value="GAG-pre-integrase_dom"/>
</dbReference>
<dbReference type="AlphaFoldDB" id="A0A151T2S0"/>
<evidence type="ECO:0000313" key="3">
    <source>
        <dbReference type="EMBL" id="KYP61298.1"/>
    </source>
</evidence>
<accession>A0A151T2S0</accession>
<proteinExistence type="predicted"/>
<feature type="domain" description="Retrovirus-related Pol polyprotein from transposon TNT 1-94-like beta-barrel" evidence="2">
    <location>
        <begin position="142"/>
        <end position="215"/>
    </location>
</feature>
<dbReference type="InterPro" id="IPR054722">
    <property type="entry name" value="PolX-like_BBD"/>
</dbReference>
<evidence type="ECO:0000259" key="1">
    <source>
        <dbReference type="Pfam" id="PF13976"/>
    </source>
</evidence>
<gene>
    <name evidence="3" type="ORF">KK1_023729</name>
</gene>